<keyword evidence="3" id="KW-1185">Reference proteome</keyword>
<accession>A0ABT0LFU2</accession>
<dbReference type="PANTHER" id="PTHR22893:SF91">
    <property type="entry name" value="NADPH DEHYDROGENASE 2-RELATED"/>
    <property type="match status" value="1"/>
</dbReference>
<dbReference type="Pfam" id="PF00724">
    <property type="entry name" value="Oxidored_FMN"/>
    <property type="match status" value="1"/>
</dbReference>
<feature type="domain" description="NADH:flavin oxidoreductase/NADH oxidase N-terminal" evidence="1">
    <location>
        <begin position="4"/>
        <end position="77"/>
    </location>
</feature>
<dbReference type="InterPro" id="IPR045247">
    <property type="entry name" value="Oye-like"/>
</dbReference>
<dbReference type="Gene3D" id="3.20.20.70">
    <property type="entry name" value="Aldolase class I"/>
    <property type="match status" value="1"/>
</dbReference>
<dbReference type="RefSeq" id="WP_248941597.1">
    <property type="nucleotide sequence ID" value="NZ_JAKIKS010000078.1"/>
</dbReference>
<proteinExistence type="predicted"/>
<protein>
    <recommendedName>
        <fullName evidence="1">NADH:flavin oxidoreductase/NADH oxidase N-terminal domain-containing protein</fullName>
    </recommendedName>
</protein>
<dbReference type="EMBL" id="JAKIKS010000078">
    <property type="protein sequence ID" value="MCL1126207.1"/>
    <property type="molecule type" value="Genomic_DNA"/>
</dbReference>
<evidence type="ECO:0000313" key="2">
    <source>
        <dbReference type="EMBL" id="MCL1126207.1"/>
    </source>
</evidence>
<evidence type="ECO:0000259" key="1">
    <source>
        <dbReference type="Pfam" id="PF00724"/>
    </source>
</evidence>
<sequence length="80" mass="8658">MNTLLAPSKLSDVEIKNRLIMAPMSRNRATHDGLATVLMATDYAQRASAGMIISEGIQPSVQGQGFMNSLGLHSKQQRDS</sequence>
<reference evidence="2 3" key="1">
    <citation type="submission" date="2022-01" db="EMBL/GenBank/DDBJ databases">
        <title>Whole genome-based taxonomy of the Shewanellaceae.</title>
        <authorList>
            <person name="Martin-Rodriguez A.J."/>
        </authorList>
    </citation>
    <scope>NUCLEOTIDE SEQUENCE [LARGE SCALE GENOMIC DNA]</scope>
    <source>
        <strain evidence="2 3">DSM 17177</strain>
    </source>
</reference>
<dbReference type="PANTHER" id="PTHR22893">
    <property type="entry name" value="NADH OXIDOREDUCTASE-RELATED"/>
    <property type="match status" value="1"/>
</dbReference>
<name>A0ABT0LFU2_9GAMM</name>
<comment type="caution">
    <text evidence="2">The sequence shown here is derived from an EMBL/GenBank/DDBJ whole genome shotgun (WGS) entry which is preliminary data.</text>
</comment>
<dbReference type="InterPro" id="IPR001155">
    <property type="entry name" value="OxRdtase_FMN_N"/>
</dbReference>
<dbReference type="Proteomes" id="UP001203423">
    <property type="component" value="Unassembled WGS sequence"/>
</dbReference>
<dbReference type="InterPro" id="IPR013785">
    <property type="entry name" value="Aldolase_TIM"/>
</dbReference>
<gene>
    <name evidence="2" type="ORF">L2764_17415</name>
</gene>
<organism evidence="2 3">
    <name type="scientific">Shewanella surugensis</name>
    <dbReference type="NCBI Taxonomy" id="212020"/>
    <lineage>
        <taxon>Bacteria</taxon>
        <taxon>Pseudomonadati</taxon>
        <taxon>Pseudomonadota</taxon>
        <taxon>Gammaproteobacteria</taxon>
        <taxon>Alteromonadales</taxon>
        <taxon>Shewanellaceae</taxon>
        <taxon>Shewanella</taxon>
    </lineage>
</organism>
<dbReference type="SUPFAM" id="SSF51395">
    <property type="entry name" value="FMN-linked oxidoreductases"/>
    <property type="match status" value="1"/>
</dbReference>
<evidence type="ECO:0000313" key="3">
    <source>
        <dbReference type="Proteomes" id="UP001203423"/>
    </source>
</evidence>